<dbReference type="Pfam" id="PF10162">
    <property type="entry name" value="G8"/>
    <property type="match status" value="2"/>
</dbReference>
<reference evidence="12" key="1">
    <citation type="submission" date="2019-05" db="EMBL/GenBank/DDBJ databases">
        <title>Annotation for the trematode Fasciolopsis buski.</title>
        <authorList>
            <person name="Choi Y.-J."/>
        </authorList>
    </citation>
    <scope>NUCLEOTIDE SEQUENCE</scope>
    <source>
        <strain evidence="12">HT</strain>
        <tissue evidence="12">Whole worm</tissue>
    </source>
</reference>
<dbReference type="InterPro" id="IPR011050">
    <property type="entry name" value="Pectin_lyase_fold/virulence"/>
</dbReference>
<dbReference type="InterPro" id="IPR055401">
    <property type="entry name" value="CEMIP_beta-hel_dom"/>
</dbReference>
<evidence type="ECO:0000313" key="13">
    <source>
        <dbReference type="Proteomes" id="UP000728185"/>
    </source>
</evidence>
<dbReference type="OrthoDB" id="190675at2759"/>
<evidence type="ECO:0000256" key="3">
    <source>
        <dbReference type="ARBA" id="ARBA00004316"/>
    </source>
</evidence>
<dbReference type="CDD" id="cd00603">
    <property type="entry name" value="IPT_PCSR"/>
    <property type="match status" value="1"/>
</dbReference>
<dbReference type="Proteomes" id="UP000728185">
    <property type="component" value="Unassembled WGS sequence"/>
</dbReference>
<evidence type="ECO:0000259" key="11">
    <source>
        <dbReference type="PROSITE" id="PS51484"/>
    </source>
</evidence>
<dbReference type="InterPro" id="IPR019316">
    <property type="entry name" value="G8_domain"/>
</dbReference>
<evidence type="ECO:0000256" key="4">
    <source>
        <dbReference type="ARBA" id="ARBA00022475"/>
    </source>
</evidence>
<keyword evidence="7" id="KW-1133">Transmembrane helix</keyword>
<dbReference type="InterPro" id="IPR008972">
    <property type="entry name" value="Cupredoxin"/>
</dbReference>
<keyword evidence="6" id="KW-0732">Signal</keyword>
<evidence type="ECO:0000313" key="12">
    <source>
        <dbReference type="EMBL" id="KAA0185537.1"/>
    </source>
</evidence>
<name>A0A8E0RKF3_9TREM</name>
<gene>
    <name evidence="12" type="ORF">FBUS_03263</name>
</gene>
<sequence length="2812" mass="313217">MGEVNWEELQKGIAPLSDHMRPSYAGRPSVWTYKLDANPDISEVSKAYGALGTSICPDRLIKPNPAQTPIVYDFETKVGSTHSSKYAFCGSYSLKSPKVIRITEVPHLNKYPYLCYAYKGELSGDANLRYVMQYADRDEVKEHRYTAFDAHKDITGWQYTCNNLLDLLISVHGSETITFKLVEFQMIPKEMLWSEEAVFYVDTVSLSIQPIDPNPADLLISVHGSETITFKLVEFQMIPKEMLWSEEAVFYVDTVSLSIQPIDPNPAVGGKVVLELHASGLDSKQPENNQIISADEKVTYKAFNVSDSRAFFLNSSAKKLPGGTVIFQLYVLTKGYAQEEFEVDFELTADTFSFMPNEGGLSGGVPLQVTGSGFTNDTEVLIGGIKTNILKLVDEGHILITAPQMDAPGLYPLEIFSESRGYANNSFNVSYVYEVMSQSGFVGSWLGKRHMAFRGRNLVDTTHVQFHPLNNTDPECNRRLPLNCTDLETNETDITCITPSMRKEHTITNSGIDKDKQKARGPGYRWDPITLDVVEGDRVTWTWKMPVGKKFKLGIFEVASFDRISEVTNRTSSMFSENGEYTRMFVKTGLFYYISSFDFPMYGLIRVNPIPDCLSHILINHNSVQATSVLVNSISKVTELLQEDNNDCDDSTSCQPMHPEIDEGHHKQPLFAFRQCMTPTFGEPQIHNDSEFTHFTFQTGGVRLCSNQWDMFVNGIRCSTSELVSRDSTNISCQISHNLANQVDKLSLTSRITHPNIGEALFIGGVSSSEVTRLSNPHIFPIRDKRLQQGSLYGGGLLQIFGSAFDPKSPEKYRVRLGDRYECTIHTIRHNQLTCLLQKIDGQKHDFLLSVPLYYSVEVKSIHSNAWFSIPCVGGSLKCVYNLSNSATPFLTSVQPAVVTTGMLLQLTGENLLQNDEDIHRIEIWVGPVPCLAQSYNNAMKQLTCQLAARVPYGRNRISYRASPRGYSFVPNDVHVTTKIQLDSVTPSSMDPTNSTAVIRLTGNGLDVDGMTIRIGPFGCLPTNEMNANPTAISCLLVTSSSPQLRPHGPVDLILFAIEPDPLLIMKNGFTFISDATEKSGEQIVDCPLGPELSQCISTTEENSTTGKPSVFKLDPPRSLHMVGKMEPFIVTSIYPQIGSLHGEQIITIDGKGFSVNETTVLICDRKCNNLRGTSESVFCLTPPAANFLLSEFTDQDSWSTICGAMSEPFSSVHLGTQKCVVTVQNDTFIECISGAHWPPETVNIVVVVFPVGRAKCDLKFRYVDRWSSESTWSPGTIPAAGDLVIIRKSDVIELDVNTPDLSMLFIDGGTLRFDRNKDLELRAKYILVANDGLLEIGTSEEPFTRKATIALLGHARDKELPLYGSKVIAVRSGRLSVHGIPHPVMWTRLAQTAEPGTQRLKLSKSVTWLTGMSIIISSSTSELDFEQHVISDQNHPACSSRLYELPVRQHFGGYIFVGGAQSTKSLPPSVQMENVLLSTVGQADRPGSHPIYFHMTGKMPGSYVRNCIIRASQNRGIVLRGVQELTLENNILHGVKGSGFMLVDGTEIGNVLRNNLVIRLRISRFLHSADLEPAAFWLSNPANTVQGNVAAGGTHSGFRYELAQSSTLPSTDMYICPQHASLGLFEDNAVHGQQFYALIIQTAYWPTKDGKNITWSNTNNRVRFDHPFEFFIRDLDGSVVAGLPNVTQIPGALIVPYSELWPQDQCGPLSHSDRGDLGPAFSQGKLPGMRCNPNTSVVRFNLYNVETTPHSIGLLKLSLFAKMNWSLMNSTSIPKDGENWIILLASGNQYLLDLLFETKAVYNLTYEAELNEIHDRINVTIRHMNVPIRPDHVRISVNGIDISLGDQLWDSKSQLSGLAYYDKRGKFIEYALTFHKRQSKVVKIKYEVYYEPRYGSSPAVEGEVEADKDDAKGEVHKDSTVYLWSERETWNDGTMINPHNGSSLIIPKHVHLLLNKNTTLSLETVLVRGILEFESGSMGDERAYYLQFNRMHIDGGLLIAGQSGSNPLKYATLVLHLSSQPNETLQPSDVMAVHGHVQLHATHRRPSWTSLAKTASRYTTELHLMDAVEDWQPGDLIAIAATGKHFGQTENAIVRNISKDLRTITVEKELDYQHVVYNETYNEELFRVGAEVAVLHSNIIIRSDSQTMISKLAGGYVLLSKLSGKSNGILRQQFSGVLFDGLGDGVDGHAAVEFLNLNSASNWTGYVVGCIFHNSKKSALVVNQTNDLQIRNNVFYNNQAAGLILTGYGHVVINNLFMSTNCSTSEINTDLEKEQAVVDITETDRITWKDNTIAGASCIGLKTRGSPCSAHLPETERDTIIHTCPLGVLNVRPRRFCAQLHYLKIYSTSHVAIFWTRVSAIEAHHIQLVDNDIEVTFINFGDWCATENDVVLLFDKSYRNSIQQAVFQQTKVINVPNQNILLYGQSPSPQNVLFCGELECDGWKNALIQDTDGGLFGKPTTAIPRFMFLKYMLELIQNILPLRRRLTSEGIDVNPVLNWSYYGELAYRLLLLQPLKLSGVKPKRLGPAVITTEKTPDGFLNLLNGRIGCTDAECKVSPEIFSMIVTNGSIFSVYFTRPNPDALHLRLSDADDSYRIHLQIDYRQSFRLDVFVNKQYRLPRNAQMDETGRILLNKSMSCAEATPNVAIHSIGSNFYDPDEQVLHLIVGGSRGIEIRAISYLKLTMDVDAALLLDEFYAENLREKLASYLGVSSREVFDNFYVLNVVVKNASFDAFLTDSDRDVSIDPAVRARDSVPVQNFTMWHLSAETTTSMVYESVPFTLEIGVLNENVSNAGRLSTFSLTITDVVFTFS</sequence>
<dbReference type="Gene3D" id="2.160.20.10">
    <property type="entry name" value="Single-stranded right-handed beta-helix, Pectin lyase-like"/>
    <property type="match status" value="2"/>
</dbReference>
<comment type="subcellular location">
    <subcellularLocation>
        <location evidence="2">Cell membrane</location>
    </subcellularLocation>
    <subcellularLocation>
        <location evidence="3">Cell projection</location>
    </subcellularLocation>
    <subcellularLocation>
        <location evidence="1">Membrane</location>
        <topology evidence="1">Single-pass membrane protein</topology>
    </subcellularLocation>
</comment>
<keyword evidence="10" id="KW-0966">Cell projection</keyword>
<dbReference type="SUPFAM" id="SSF81296">
    <property type="entry name" value="E set domains"/>
    <property type="match status" value="2"/>
</dbReference>
<dbReference type="PANTHER" id="PTHR46769:SF2">
    <property type="entry name" value="FIBROCYSTIN-L ISOFORM 2 PRECURSOR-RELATED"/>
    <property type="match status" value="1"/>
</dbReference>
<organism evidence="12 13">
    <name type="scientific">Fasciolopsis buskii</name>
    <dbReference type="NCBI Taxonomy" id="27845"/>
    <lineage>
        <taxon>Eukaryota</taxon>
        <taxon>Metazoa</taxon>
        <taxon>Spiralia</taxon>
        <taxon>Lophotrochozoa</taxon>
        <taxon>Platyhelminthes</taxon>
        <taxon>Trematoda</taxon>
        <taxon>Digenea</taxon>
        <taxon>Plagiorchiida</taxon>
        <taxon>Echinostomata</taxon>
        <taxon>Echinostomatoidea</taxon>
        <taxon>Fasciolidae</taxon>
        <taxon>Fasciolopsis</taxon>
    </lineage>
</organism>
<dbReference type="GO" id="GO:0005886">
    <property type="term" value="C:plasma membrane"/>
    <property type="evidence" value="ECO:0007669"/>
    <property type="project" value="UniProtKB-SubCell"/>
</dbReference>
<evidence type="ECO:0000256" key="9">
    <source>
        <dbReference type="ARBA" id="ARBA00023180"/>
    </source>
</evidence>
<comment type="caution">
    <text evidence="12">The sequence shown here is derived from an EMBL/GenBank/DDBJ whole genome shotgun (WGS) entry which is preliminary data.</text>
</comment>
<evidence type="ECO:0000256" key="6">
    <source>
        <dbReference type="ARBA" id="ARBA00022729"/>
    </source>
</evidence>
<feature type="domain" description="G8" evidence="11">
    <location>
        <begin position="1929"/>
        <end position="2054"/>
    </location>
</feature>
<evidence type="ECO:0000256" key="1">
    <source>
        <dbReference type="ARBA" id="ARBA00004167"/>
    </source>
</evidence>
<dbReference type="EMBL" id="LUCM01010395">
    <property type="protein sequence ID" value="KAA0185537.1"/>
    <property type="molecule type" value="Genomic_DNA"/>
</dbReference>
<dbReference type="InterPro" id="IPR012334">
    <property type="entry name" value="Pectin_lyas_fold"/>
</dbReference>
<evidence type="ECO:0000256" key="8">
    <source>
        <dbReference type="ARBA" id="ARBA00023136"/>
    </source>
</evidence>
<dbReference type="Gene3D" id="2.60.40.420">
    <property type="entry name" value="Cupredoxins - blue copper proteins"/>
    <property type="match status" value="1"/>
</dbReference>
<dbReference type="SUPFAM" id="SSF51126">
    <property type="entry name" value="Pectin lyase-like"/>
    <property type="match status" value="2"/>
</dbReference>
<proteinExistence type="predicted"/>
<dbReference type="SMART" id="SM00710">
    <property type="entry name" value="PbH1"/>
    <property type="match status" value="5"/>
</dbReference>
<dbReference type="SMART" id="SM01225">
    <property type="entry name" value="G8"/>
    <property type="match status" value="2"/>
</dbReference>
<dbReference type="Gene3D" id="2.60.40.10">
    <property type="entry name" value="Immunoglobulins"/>
    <property type="match status" value="2"/>
</dbReference>
<keyword evidence="5" id="KW-0812">Transmembrane</keyword>
<evidence type="ECO:0000256" key="2">
    <source>
        <dbReference type="ARBA" id="ARBA00004236"/>
    </source>
</evidence>
<keyword evidence="13" id="KW-1185">Reference proteome</keyword>
<keyword evidence="8" id="KW-0472">Membrane</keyword>
<dbReference type="PROSITE" id="PS51484">
    <property type="entry name" value="G8"/>
    <property type="match status" value="2"/>
</dbReference>
<dbReference type="InterPro" id="IPR002909">
    <property type="entry name" value="IPT_dom"/>
</dbReference>
<dbReference type="Pfam" id="PF24606">
    <property type="entry name" value="CEMIP_beta-hel"/>
    <property type="match status" value="1"/>
</dbReference>
<dbReference type="InterPro" id="IPR052387">
    <property type="entry name" value="Fibrocystin"/>
</dbReference>
<protein>
    <recommendedName>
        <fullName evidence="11">G8 domain-containing protein</fullName>
    </recommendedName>
</protein>
<evidence type="ECO:0000256" key="5">
    <source>
        <dbReference type="ARBA" id="ARBA00022692"/>
    </source>
</evidence>
<keyword evidence="4" id="KW-1003">Cell membrane</keyword>
<keyword evidence="9" id="KW-0325">Glycoprotein</keyword>
<feature type="domain" description="G8" evidence="11">
    <location>
        <begin position="1271"/>
        <end position="1392"/>
    </location>
</feature>
<accession>A0A8E0RKF3</accession>
<dbReference type="InterPro" id="IPR006626">
    <property type="entry name" value="PbH1"/>
</dbReference>
<evidence type="ECO:0000256" key="7">
    <source>
        <dbReference type="ARBA" id="ARBA00022989"/>
    </source>
</evidence>
<evidence type="ECO:0000256" key="10">
    <source>
        <dbReference type="ARBA" id="ARBA00023273"/>
    </source>
</evidence>
<dbReference type="InterPro" id="IPR013783">
    <property type="entry name" value="Ig-like_fold"/>
</dbReference>
<dbReference type="Pfam" id="PF01833">
    <property type="entry name" value="TIG"/>
    <property type="match status" value="2"/>
</dbReference>
<dbReference type="PANTHER" id="PTHR46769">
    <property type="entry name" value="POLYCYSTIC KIDNEY AND HEPATIC DISEASE 1 (AUTOSOMAL RECESSIVE)-LIKE 1"/>
    <property type="match status" value="1"/>
</dbReference>
<dbReference type="InterPro" id="IPR014756">
    <property type="entry name" value="Ig_E-set"/>
</dbReference>
<dbReference type="GO" id="GO:0042995">
    <property type="term" value="C:cell projection"/>
    <property type="evidence" value="ECO:0007669"/>
    <property type="project" value="UniProtKB-SubCell"/>
</dbReference>